<proteinExistence type="predicted"/>
<reference evidence="1" key="1">
    <citation type="submission" date="2019-09" db="EMBL/GenBank/DDBJ databases">
        <title>Characterisation of the sponge microbiome using genome-centric metagenomics.</title>
        <authorList>
            <person name="Engelberts J.P."/>
            <person name="Robbins S.J."/>
            <person name="De Goeij J.M."/>
            <person name="Aranda M."/>
            <person name="Bell S.C."/>
            <person name="Webster N.S."/>
        </authorList>
    </citation>
    <scope>NUCLEOTIDE SEQUENCE</scope>
    <source>
        <strain evidence="1">SB0664_bin_27</strain>
    </source>
</reference>
<gene>
    <name evidence="1" type="ORF">F4Y42_09625</name>
</gene>
<evidence type="ECO:0000313" key="1">
    <source>
        <dbReference type="EMBL" id="MXY93695.1"/>
    </source>
</evidence>
<protein>
    <submittedName>
        <fullName evidence="1">Exo-alpha-sialidase</fullName>
    </submittedName>
</protein>
<comment type="caution">
    <text evidence="1">The sequence shown here is derived from an EMBL/GenBank/DDBJ whole genome shotgun (WGS) entry which is preliminary data.</text>
</comment>
<name>A0A6B0YU98_9CHLR</name>
<sequence>MDGAPALLEPLEWETATLEEGARLFLDADFKIAKLPEALSGRTFIRSSLLGTRKVCLQPGVAYAITPGGGQGRPTRAEQLERLGFRLAAVPLVRATSGGRAVDCSVYQKRLRENERIDFGSPGLELTPDVPWCVFVSAAPSTAGSVGSSSSSFPARNPFSPPLAQDFTIAAEVPDHVKYFIHDPGMARLPSGHFLVAAPCWQRRVGPDHLMMSRSADGGGSWQRLPDLPFAEGTPFVLGDELYMFTQPRQHQDVYFMRSVDEGESWTDAVKVLEGAFWNCQTNMVVRDGQLYWVLDRKHKATVAIAADLSKDLLDPGAWRISQVIPANQTAVQFRSAHAQHQPEQFDDWNLEGNVMDVNGHLRIACRVNPKHTGATPGIAAVFDLEGDGPGLHLRFDQHYPWPGGQSKFCIVYDELTRLFWMACNIVSSAQPQMLERGPNAERRFLMLYSGMDGLNWLPVGCVAMAPCSSQSFMYPSMVVDGGDLAILSRTCRNSGHYHDADLATFHRVHNFRELAWH</sequence>
<accession>A0A6B0YU98</accession>
<organism evidence="1">
    <name type="scientific">Caldilineaceae bacterium SB0664_bin_27</name>
    <dbReference type="NCBI Taxonomy" id="2605260"/>
    <lineage>
        <taxon>Bacteria</taxon>
        <taxon>Bacillati</taxon>
        <taxon>Chloroflexota</taxon>
        <taxon>Caldilineae</taxon>
        <taxon>Caldilineales</taxon>
        <taxon>Caldilineaceae</taxon>
    </lineage>
</organism>
<dbReference type="AlphaFoldDB" id="A0A6B0YU98"/>
<dbReference type="SUPFAM" id="SSF50939">
    <property type="entry name" value="Sialidases"/>
    <property type="match status" value="1"/>
</dbReference>
<dbReference type="CDD" id="cd15482">
    <property type="entry name" value="Sialidase_non-viral"/>
    <property type="match status" value="1"/>
</dbReference>
<dbReference type="Gene3D" id="2.120.10.10">
    <property type="match status" value="1"/>
</dbReference>
<dbReference type="InterPro" id="IPR036278">
    <property type="entry name" value="Sialidase_sf"/>
</dbReference>
<dbReference type="EMBL" id="VXRG01000080">
    <property type="protein sequence ID" value="MXY93695.1"/>
    <property type="molecule type" value="Genomic_DNA"/>
</dbReference>